<keyword evidence="8" id="KW-0902">Two-component regulatory system</keyword>
<dbReference type="InterPro" id="IPR000014">
    <property type="entry name" value="PAS"/>
</dbReference>
<dbReference type="Gene3D" id="3.30.565.10">
    <property type="entry name" value="Histidine kinase-like ATPase, C-terminal domain"/>
    <property type="match status" value="1"/>
</dbReference>
<keyword evidence="3" id="KW-0597">Phosphoprotein</keyword>
<feature type="domain" description="Histidine kinase" evidence="9">
    <location>
        <begin position="277"/>
        <end position="484"/>
    </location>
</feature>
<evidence type="ECO:0000256" key="6">
    <source>
        <dbReference type="ARBA" id="ARBA00022777"/>
    </source>
</evidence>
<keyword evidence="6 12" id="KW-0418">Kinase</keyword>
<evidence type="ECO:0000256" key="2">
    <source>
        <dbReference type="ARBA" id="ARBA00012438"/>
    </source>
</evidence>
<reference evidence="12" key="1">
    <citation type="submission" date="2022-08" db="EMBL/GenBank/DDBJ databases">
        <title>Genome Sequence of the sulphate-reducing bacterium, Pseudodesulfovibrio portus JCM14722.</title>
        <authorList>
            <person name="Kondo R."/>
            <person name="Kataoka T."/>
        </authorList>
    </citation>
    <scope>NUCLEOTIDE SEQUENCE</scope>
    <source>
        <strain evidence="12">JCM 14722</strain>
    </source>
</reference>
<dbReference type="NCBIfam" id="TIGR00229">
    <property type="entry name" value="sensory_box"/>
    <property type="match status" value="1"/>
</dbReference>
<evidence type="ECO:0000313" key="13">
    <source>
        <dbReference type="Proteomes" id="UP001061361"/>
    </source>
</evidence>
<dbReference type="InterPro" id="IPR000700">
    <property type="entry name" value="PAS-assoc_C"/>
</dbReference>
<dbReference type="InterPro" id="IPR003594">
    <property type="entry name" value="HATPase_dom"/>
</dbReference>
<dbReference type="Pfam" id="PF08448">
    <property type="entry name" value="PAS_4"/>
    <property type="match status" value="1"/>
</dbReference>
<dbReference type="InterPro" id="IPR003661">
    <property type="entry name" value="HisK_dim/P_dom"/>
</dbReference>
<dbReference type="InterPro" id="IPR004358">
    <property type="entry name" value="Sig_transdc_His_kin-like_C"/>
</dbReference>
<dbReference type="Pfam" id="PF02518">
    <property type="entry name" value="HATPase_c"/>
    <property type="match status" value="1"/>
</dbReference>
<protein>
    <recommendedName>
        <fullName evidence="2">histidine kinase</fullName>
        <ecNumber evidence="2">2.7.13.3</ecNumber>
    </recommendedName>
</protein>
<dbReference type="SMART" id="SM00388">
    <property type="entry name" value="HisKA"/>
    <property type="match status" value="1"/>
</dbReference>
<dbReference type="RefSeq" id="WP_264984056.1">
    <property type="nucleotide sequence ID" value="NZ_AP026708.1"/>
</dbReference>
<dbReference type="InterPro" id="IPR035965">
    <property type="entry name" value="PAS-like_dom_sf"/>
</dbReference>
<dbReference type="PRINTS" id="PR00344">
    <property type="entry name" value="BCTRLSENSOR"/>
</dbReference>
<evidence type="ECO:0000259" key="9">
    <source>
        <dbReference type="PROSITE" id="PS50109"/>
    </source>
</evidence>
<sequence>MIDAIHIEDRQYVIGVIGDIPALLTFWQMFKDQSNDDILSEIGVVAVALPGESVLPEARDEDRSIPTYAGYRTMLENHPEINMVIEATGRPSLVNELRNYLPPAITLVERNAANFFIKLLTSDKMWVACKVDLLHTQNMLKTIIDQMDHEILFLDSHGEIVDMNQPVRDRTGLSKKSLLGSHYADVFAGGSQNGKGIWDDPFDRTMATGQPAEAVASQVGPDGRVQYFRIYTTPIADEDGTIGHVVAVRRDITRRRLMENRLQQAEKLASIGELSTYMAHEIRNPLFSISGFANSLMRSTGVDDKAREKIAIILDESRRLDEILKSLMNFTRPTEAQVAEVDLNELVRSTMDVMSLPCDNQCVEQQIELEEMLPKVRANPDLIKQCLINLIKNSIEAMTEGGRLLITTTLNEDFVMLTVEDTGHGIPLGIRDKIFSPFFSTKDKGAGLGLAQTRKIVDELGGRVDLASVEGVGTKVTLFLPPILAVAEEDESE</sequence>
<evidence type="ECO:0000256" key="8">
    <source>
        <dbReference type="ARBA" id="ARBA00023012"/>
    </source>
</evidence>
<accession>A0ABM8ARJ7</accession>
<evidence type="ECO:0000256" key="4">
    <source>
        <dbReference type="ARBA" id="ARBA00022679"/>
    </source>
</evidence>
<dbReference type="EC" id="2.7.13.3" evidence="2"/>
<dbReference type="EMBL" id="AP026708">
    <property type="protein sequence ID" value="BDQ34010.1"/>
    <property type="molecule type" value="Genomic_DNA"/>
</dbReference>
<evidence type="ECO:0000256" key="5">
    <source>
        <dbReference type="ARBA" id="ARBA00022741"/>
    </source>
</evidence>
<dbReference type="PANTHER" id="PTHR43065:SF10">
    <property type="entry name" value="PEROXIDE STRESS-ACTIVATED HISTIDINE KINASE MAK3"/>
    <property type="match status" value="1"/>
</dbReference>
<dbReference type="GO" id="GO:0016301">
    <property type="term" value="F:kinase activity"/>
    <property type="evidence" value="ECO:0007669"/>
    <property type="project" value="UniProtKB-KW"/>
</dbReference>
<name>A0ABM8ARJ7_9BACT</name>
<dbReference type="InterPro" id="IPR005467">
    <property type="entry name" value="His_kinase_dom"/>
</dbReference>
<dbReference type="CDD" id="cd00082">
    <property type="entry name" value="HisKA"/>
    <property type="match status" value="1"/>
</dbReference>
<evidence type="ECO:0000256" key="1">
    <source>
        <dbReference type="ARBA" id="ARBA00000085"/>
    </source>
</evidence>
<dbReference type="InterPro" id="IPR036890">
    <property type="entry name" value="HATPase_C_sf"/>
</dbReference>
<dbReference type="PANTHER" id="PTHR43065">
    <property type="entry name" value="SENSOR HISTIDINE KINASE"/>
    <property type="match status" value="1"/>
</dbReference>
<dbReference type="CDD" id="cd00130">
    <property type="entry name" value="PAS"/>
    <property type="match status" value="1"/>
</dbReference>
<evidence type="ECO:0000256" key="7">
    <source>
        <dbReference type="ARBA" id="ARBA00022840"/>
    </source>
</evidence>
<keyword evidence="4" id="KW-0808">Transferase</keyword>
<dbReference type="InterPro" id="IPR036097">
    <property type="entry name" value="HisK_dim/P_sf"/>
</dbReference>
<keyword evidence="7" id="KW-0067">ATP-binding</keyword>
<dbReference type="PROSITE" id="PS50109">
    <property type="entry name" value="HIS_KIN"/>
    <property type="match status" value="1"/>
</dbReference>
<feature type="domain" description="PAS" evidence="10">
    <location>
        <begin position="136"/>
        <end position="180"/>
    </location>
</feature>
<evidence type="ECO:0000313" key="12">
    <source>
        <dbReference type="EMBL" id="BDQ34010.1"/>
    </source>
</evidence>
<evidence type="ECO:0000259" key="11">
    <source>
        <dbReference type="PROSITE" id="PS50113"/>
    </source>
</evidence>
<gene>
    <name evidence="12" type="ORF">JCM14722_15520</name>
</gene>
<organism evidence="12 13">
    <name type="scientific">Pseudodesulfovibrio portus</name>
    <dbReference type="NCBI Taxonomy" id="231439"/>
    <lineage>
        <taxon>Bacteria</taxon>
        <taxon>Pseudomonadati</taxon>
        <taxon>Thermodesulfobacteriota</taxon>
        <taxon>Desulfovibrionia</taxon>
        <taxon>Desulfovibrionales</taxon>
        <taxon>Desulfovibrionaceae</taxon>
    </lineage>
</organism>
<proteinExistence type="predicted"/>
<dbReference type="Pfam" id="PF00512">
    <property type="entry name" value="HisKA"/>
    <property type="match status" value="1"/>
</dbReference>
<dbReference type="SUPFAM" id="SSF55874">
    <property type="entry name" value="ATPase domain of HSP90 chaperone/DNA topoisomerase II/histidine kinase"/>
    <property type="match status" value="1"/>
</dbReference>
<dbReference type="SMART" id="SM00387">
    <property type="entry name" value="HATPase_c"/>
    <property type="match status" value="1"/>
</dbReference>
<evidence type="ECO:0000256" key="3">
    <source>
        <dbReference type="ARBA" id="ARBA00022553"/>
    </source>
</evidence>
<dbReference type="PROSITE" id="PS50113">
    <property type="entry name" value="PAC"/>
    <property type="match status" value="1"/>
</dbReference>
<dbReference type="SUPFAM" id="SSF55785">
    <property type="entry name" value="PYP-like sensor domain (PAS domain)"/>
    <property type="match status" value="1"/>
</dbReference>
<evidence type="ECO:0000259" key="10">
    <source>
        <dbReference type="PROSITE" id="PS50112"/>
    </source>
</evidence>
<dbReference type="PROSITE" id="PS50112">
    <property type="entry name" value="PAS"/>
    <property type="match status" value="1"/>
</dbReference>
<feature type="domain" description="PAC" evidence="11">
    <location>
        <begin position="210"/>
        <end position="264"/>
    </location>
</feature>
<keyword evidence="13" id="KW-1185">Reference proteome</keyword>
<keyword evidence="5" id="KW-0547">Nucleotide-binding</keyword>
<dbReference type="Gene3D" id="1.10.287.130">
    <property type="match status" value="1"/>
</dbReference>
<dbReference type="Proteomes" id="UP001061361">
    <property type="component" value="Chromosome"/>
</dbReference>
<dbReference type="InterPro" id="IPR013656">
    <property type="entry name" value="PAS_4"/>
</dbReference>
<dbReference type="Gene3D" id="3.30.450.20">
    <property type="entry name" value="PAS domain"/>
    <property type="match status" value="1"/>
</dbReference>
<dbReference type="SUPFAM" id="SSF47384">
    <property type="entry name" value="Homodimeric domain of signal transducing histidine kinase"/>
    <property type="match status" value="1"/>
</dbReference>
<comment type="catalytic activity">
    <reaction evidence="1">
        <text>ATP + protein L-histidine = ADP + protein N-phospho-L-histidine.</text>
        <dbReference type="EC" id="2.7.13.3"/>
    </reaction>
</comment>